<evidence type="ECO:0000313" key="7">
    <source>
        <dbReference type="Proteomes" id="UP000317638"/>
    </source>
</evidence>
<evidence type="ECO:0000256" key="4">
    <source>
        <dbReference type="PROSITE-ProRule" id="PRU00335"/>
    </source>
</evidence>
<dbReference type="GO" id="GO:0003700">
    <property type="term" value="F:DNA-binding transcription factor activity"/>
    <property type="evidence" value="ECO:0007669"/>
    <property type="project" value="TreeGrafter"/>
</dbReference>
<keyword evidence="1" id="KW-0805">Transcription regulation</keyword>
<proteinExistence type="predicted"/>
<dbReference type="AlphaFoldDB" id="A0A553JXB6"/>
<dbReference type="PROSITE" id="PS50977">
    <property type="entry name" value="HTH_TETR_2"/>
    <property type="match status" value="1"/>
</dbReference>
<dbReference type="PRINTS" id="PR00455">
    <property type="entry name" value="HTHTETR"/>
</dbReference>
<reference evidence="6 7" key="1">
    <citation type="submission" date="2019-07" db="EMBL/GenBank/DDBJ databases">
        <authorList>
            <person name="Zhou L.-Y."/>
        </authorList>
    </citation>
    <scope>NUCLEOTIDE SEQUENCE [LARGE SCALE GENOMIC DNA]</scope>
    <source>
        <strain evidence="6 7">YIM 101269</strain>
    </source>
</reference>
<dbReference type="SUPFAM" id="SSF46689">
    <property type="entry name" value="Homeodomain-like"/>
    <property type="match status" value="1"/>
</dbReference>
<dbReference type="OrthoDB" id="3235020at2"/>
<name>A0A553JXB6_9ACTN</name>
<dbReference type="InterPro" id="IPR009057">
    <property type="entry name" value="Homeodomain-like_sf"/>
</dbReference>
<dbReference type="Proteomes" id="UP000317638">
    <property type="component" value="Unassembled WGS sequence"/>
</dbReference>
<keyword evidence="2 4" id="KW-0238">DNA-binding</keyword>
<gene>
    <name evidence="6" type="ORF">FOJ82_14790</name>
</gene>
<organism evidence="6 7">
    <name type="scientific">Tessaracoccus rhinocerotis</name>
    <dbReference type="NCBI Taxonomy" id="1689449"/>
    <lineage>
        <taxon>Bacteria</taxon>
        <taxon>Bacillati</taxon>
        <taxon>Actinomycetota</taxon>
        <taxon>Actinomycetes</taxon>
        <taxon>Propionibacteriales</taxon>
        <taxon>Propionibacteriaceae</taxon>
        <taxon>Tessaracoccus</taxon>
    </lineage>
</organism>
<feature type="domain" description="HTH tetR-type" evidence="5">
    <location>
        <begin position="10"/>
        <end position="70"/>
    </location>
</feature>
<dbReference type="InterPro" id="IPR001647">
    <property type="entry name" value="HTH_TetR"/>
</dbReference>
<keyword evidence="3" id="KW-0804">Transcription</keyword>
<evidence type="ECO:0000256" key="3">
    <source>
        <dbReference type="ARBA" id="ARBA00023163"/>
    </source>
</evidence>
<comment type="caution">
    <text evidence="6">The sequence shown here is derived from an EMBL/GenBank/DDBJ whole genome shotgun (WGS) entry which is preliminary data.</text>
</comment>
<evidence type="ECO:0000256" key="1">
    <source>
        <dbReference type="ARBA" id="ARBA00023015"/>
    </source>
</evidence>
<evidence type="ECO:0000256" key="2">
    <source>
        <dbReference type="ARBA" id="ARBA00023125"/>
    </source>
</evidence>
<dbReference type="Gene3D" id="1.10.10.60">
    <property type="entry name" value="Homeodomain-like"/>
    <property type="match status" value="1"/>
</dbReference>
<dbReference type="InterPro" id="IPR050109">
    <property type="entry name" value="HTH-type_TetR-like_transc_reg"/>
</dbReference>
<accession>A0A553JXB6</accession>
<dbReference type="Gene3D" id="1.10.357.10">
    <property type="entry name" value="Tetracycline Repressor, domain 2"/>
    <property type="match status" value="1"/>
</dbReference>
<dbReference type="Pfam" id="PF00440">
    <property type="entry name" value="TetR_N"/>
    <property type="match status" value="1"/>
</dbReference>
<dbReference type="GO" id="GO:0000976">
    <property type="term" value="F:transcription cis-regulatory region binding"/>
    <property type="evidence" value="ECO:0007669"/>
    <property type="project" value="TreeGrafter"/>
</dbReference>
<keyword evidence="7" id="KW-1185">Reference proteome</keyword>
<dbReference type="PANTHER" id="PTHR30055">
    <property type="entry name" value="HTH-TYPE TRANSCRIPTIONAL REGULATOR RUTR"/>
    <property type="match status" value="1"/>
</dbReference>
<protein>
    <submittedName>
        <fullName evidence="6">TetR family transcriptional regulator</fullName>
    </submittedName>
</protein>
<feature type="DNA-binding region" description="H-T-H motif" evidence="4">
    <location>
        <begin position="33"/>
        <end position="52"/>
    </location>
</feature>
<evidence type="ECO:0000313" key="6">
    <source>
        <dbReference type="EMBL" id="TRY17109.1"/>
    </source>
</evidence>
<dbReference type="RefSeq" id="WP_143939252.1">
    <property type="nucleotide sequence ID" value="NZ_VKKG01000006.1"/>
</dbReference>
<sequence length="194" mass="21039">MAGLRQQWRRDAMRVIQDKALDLFDERGFAAVTIEEIAAAAEVSASSIYRYFGTKERLLAADEFETMSAERLAEILDPADPVGSLVAAVERYESPGDGAADAGAAARRIRYFFTEPSVRAAALATLDRAAEQIAPTFEEHGMTAAQARVAANALTFGYFAALETWHTDGGVRPIAHYVEEGLRPLRAIWAGTTG</sequence>
<evidence type="ECO:0000259" key="5">
    <source>
        <dbReference type="PROSITE" id="PS50977"/>
    </source>
</evidence>
<dbReference type="EMBL" id="VKKG01000006">
    <property type="protein sequence ID" value="TRY17109.1"/>
    <property type="molecule type" value="Genomic_DNA"/>
</dbReference>
<dbReference type="PANTHER" id="PTHR30055:SF234">
    <property type="entry name" value="HTH-TYPE TRANSCRIPTIONAL REGULATOR BETI"/>
    <property type="match status" value="1"/>
</dbReference>